<feature type="transmembrane region" description="Helical" evidence="1">
    <location>
        <begin position="60"/>
        <end position="79"/>
    </location>
</feature>
<keyword evidence="3" id="KW-1185">Reference proteome</keyword>
<dbReference type="AlphaFoldDB" id="A0A3S5BW83"/>
<accession>A0A3S5BW83</accession>
<name>A0A3S5BW83_9PLAT</name>
<dbReference type="Proteomes" id="UP000784294">
    <property type="component" value="Unassembled WGS sequence"/>
</dbReference>
<comment type="caution">
    <text evidence="2">The sequence shown here is derived from an EMBL/GenBank/DDBJ whole genome shotgun (WGS) entry which is preliminary data.</text>
</comment>
<organism evidence="2 3">
    <name type="scientific">Protopolystoma xenopodis</name>
    <dbReference type="NCBI Taxonomy" id="117903"/>
    <lineage>
        <taxon>Eukaryota</taxon>
        <taxon>Metazoa</taxon>
        <taxon>Spiralia</taxon>
        <taxon>Lophotrochozoa</taxon>
        <taxon>Platyhelminthes</taxon>
        <taxon>Monogenea</taxon>
        <taxon>Polyopisthocotylea</taxon>
        <taxon>Polystomatidea</taxon>
        <taxon>Polystomatidae</taxon>
        <taxon>Protopolystoma</taxon>
    </lineage>
</organism>
<dbReference type="EMBL" id="CAAALY010277928">
    <property type="protein sequence ID" value="VEL42970.1"/>
    <property type="molecule type" value="Genomic_DNA"/>
</dbReference>
<evidence type="ECO:0000313" key="2">
    <source>
        <dbReference type="EMBL" id="VEL42970.1"/>
    </source>
</evidence>
<protein>
    <submittedName>
        <fullName evidence="2">Uncharacterized protein</fullName>
    </submittedName>
</protein>
<evidence type="ECO:0000256" key="1">
    <source>
        <dbReference type="SAM" id="Phobius"/>
    </source>
</evidence>
<proteinExistence type="predicted"/>
<sequence length="138" mass="15774">MVIAVAMFEGSELKSHPSVLYITTIDVPRLAFPAEKKGKPSLQLHIHTKIYVRMQTHIHVRLYMCSYFCVFVHLCSANTSMGVRLYIYIYIYAYLYLCINILIQSYEQNTGERRDVLRSCKGENGGDLCPQTATELSA</sequence>
<evidence type="ECO:0000313" key="3">
    <source>
        <dbReference type="Proteomes" id="UP000784294"/>
    </source>
</evidence>
<feature type="transmembrane region" description="Helical" evidence="1">
    <location>
        <begin position="85"/>
        <end position="103"/>
    </location>
</feature>
<keyword evidence="1" id="KW-0812">Transmembrane</keyword>
<gene>
    <name evidence="2" type="ORF">PXEA_LOCUS36410</name>
</gene>
<keyword evidence="1" id="KW-0472">Membrane</keyword>
<reference evidence="2" key="1">
    <citation type="submission" date="2018-11" db="EMBL/GenBank/DDBJ databases">
        <authorList>
            <consortium name="Pathogen Informatics"/>
        </authorList>
    </citation>
    <scope>NUCLEOTIDE SEQUENCE</scope>
</reference>
<keyword evidence="1" id="KW-1133">Transmembrane helix</keyword>